<protein>
    <submittedName>
        <fullName evidence="2">Uncharacterized protein</fullName>
    </submittedName>
</protein>
<keyword evidence="3" id="KW-1185">Reference proteome</keyword>
<dbReference type="AlphaFoldDB" id="A0A8T0E8E1"/>
<comment type="caution">
    <text evidence="2">The sequence shown here is derived from an EMBL/GenBank/DDBJ whole genome shotgun (WGS) entry which is preliminary data.</text>
</comment>
<accession>A0A8T0E8E1</accession>
<name>A0A8T0E8E1_ARGBR</name>
<evidence type="ECO:0000313" key="2">
    <source>
        <dbReference type="EMBL" id="KAF8766535.1"/>
    </source>
</evidence>
<evidence type="ECO:0000313" key="3">
    <source>
        <dbReference type="Proteomes" id="UP000807504"/>
    </source>
</evidence>
<proteinExistence type="predicted"/>
<dbReference type="Proteomes" id="UP000807504">
    <property type="component" value="Unassembled WGS sequence"/>
</dbReference>
<gene>
    <name evidence="2" type="ORF">HNY73_019588</name>
</gene>
<reference evidence="2" key="1">
    <citation type="journal article" date="2020" name="bioRxiv">
        <title>Chromosome-level reference genome of the European wasp spider Argiope bruennichi: a resource for studies on range expansion and evolutionary adaptation.</title>
        <authorList>
            <person name="Sheffer M.M."/>
            <person name="Hoppe A."/>
            <person name="Krehenwinkel H."/>
            <person name="Uhl G."/>
            <person name="Kuss A.W."/>
            <person name="Jensen L."/>
            <person name="Jensen C."/>
            <person name="Gillespie R.G."/>
            <person name="Hoff K.J."/>
            <person name="Prost S."/>
        </authorList>
    </citation>
    <scope>NUCLEOTIDE SEQUENCE</scope>
</reference>
<evidence type="ECO:0000256" key="1">
    <source>
        <dbReference type="SAM" id="MobiDB-lite"/>
    </source>
</evidence>
<reference evidence="2" key="2">
    <citation type="submission" date="2020-06" db="EMBL/GenBank/DDBJ databases">
        <authorList>
            <person name="Sheffer M."/>
        </authorList>
    </citation>
    <scope>NUCLEOTIDE SEQUENCE</scope>
</reference>
<feature type="region of interest" description="Disordered" evidence="1">
    <location>
        <begin position="84"/>
        <end position="105"/>
    </location>
</feature>
<organism evidence="2 3">
    <name type="scientific">Argiope bruennichi</name>
    <name type="common">Wasp spider</name>
    <name type="synonym">Aranea bruennichi</name>
    <dbReference type="NCBI Taxonomy" id="94029"/>
    <lineage>
        <taxon>Eukaryota</taxon>
        <taxon>Metazoa</taxon>
        <taxon>Ecdysozoa</taxon>
        <taxon>Arthropoda</taxon>
        <taxon>Chelicerata</taxon>
        <taxon>Arachnida</taxon>
        <taxon>Araneae</taxon>
        <taxon>Araneomorphae</taxon>
        <taxon>Entelegynae</taxon>
        <taxon>Araneoidea</taxon>
        <taxon>Araneidae</taxon>
        <taxon>Argiope</taxon>
    </lineage>
</organism>
<dbReference type="EMBL" id="JABXBU010002230">
    <property type="protein sequence ID" value="KAF8766535.1"/>
    <property type="molecule type" value="Genomic_DNA"/>
</dbReference>
<sequence length="220" mass="24359">MLAKAEAELTIRGGVRFMNKELAGLFSERSVETIKKKRQSQPYKLMLKNFMEALAGPSSKALPPLSAEQCTLPSPSAQEMDVVNNVAPPTAGPPASSHSTEPQATPEFDSIPIAALYRGQYRTEEQELDDLTWVMLQQLPPSNGVFSAVDIVLKLNKDSPKEVFLGHLASVIESAVREVTSSEAQKRKRNVRSAIHSNQFTRHIRFVKDYMQVIAHSISI</sequence>